<dbReference type="EMBL" id="CM056818">
    <property type="protein sequence ID" value="KAJ8622339.1"/>
    <property type="molecule type" value="Genomic_DNA"/>
</dbReference>
<evidence type="ECO:0000313" key="2">
    <source>
        <dbReference type="Proteomes" id="UP001234297"/>
    </source>
</evidence>
<gene>
    <name evidence="1" type="ORF">MRB53_030868</name>
</gene>
<reference evidence="1 2" key="1">
    <citation type="journal article" date="2022" name="Hortic Res">
        <title>A haplotype resolved chromosomal level avocado genome allows analysis of novel avocado genes.</title>
        <authorList>
            <person name="Nath O."/>
            <person name="Fletcher S.J."/>
            <person name="Hayward A."/>
            <person name="Shaw L.M."/>
            <person name="Masouleh A.K."/>
            <person name="Furtado A."/>
            <person name="Henry R.J."/>
            <person name="Mitter N."/>
        </authorList>
    </citation>
    <scope>NUCLEOTIDE SEQUENCE [LARGE SCALE GENOMIC DNA]</scope>
    <source>
        <strain evidence="2">cv. Hass</strain>
    </source>
</reference>
<protein>
    <submittedName>
        <fullName evidence="1">Uncharacterized protein</fullName>
    </submittedName>
</protein>
<organism evidence="1 2">
    <name type="scientific">Persea americana</name>
    <name type="common">Avocado</name>
    <dbReference type="NCBI Taxonomy" id="3435"/>
    <lineage>
        <taxon>Eukaryota</taxon>
        <taxon>Viridiplantae</taxon>
        <taxon>Streptophyta</taxon>
        <taxon>Embryophyta</taxon>
        <taxon>Tracheophyta</taxon>
        <taxon>Spermatophyta</taxon>
        <taxon>Magnoliopsida</taxon>
        <taxon>Magnoliidae</taxon>
        <taxon>Laurales</taxon>
        <taxon>Lauraceae</taxon>
        <taxon>Persea</taxon>
    </lineage>
</organism>
<sequence>MKGYLCSASYLLLLSTLLAFGTVADKLQPGESLNVTQKITSSGDTFALGFFSSGNSTNRYVGIWYNKMKERTVIWVANRENPLTNSAGFLILSEDGNIKLFDGKKSVIWTSNVSVIGRNSTTAVLSDSGNFVLRRTTDHAVVWQSFDHPIGSFLPGMKLTLNIKTRQSIRIFSWKDVDDPTPGIFYAGIDPQTPRQMMVWRGSEPYWRDGVWETVVSAQVLQMQRNHVGYITTIANDEEISFLFTSSENSNIARYVLTPTGAIELESWDDSSEKWELLSSTKNNNCSVYGWCGPFGSCDNISLPTVCNCLKGFRPKYQQEWETGNWSGGCVREMNLDCGTKDEFRMLKRTKLPDISISLGTISAEACASECLSNCSCTAYSYTNVSGWGTWNCLIWVGDLIDLVENFNTEFNLNIRVAGPQLGTDPTYFDEEEEEEEERTLQADQPSDHEWSCVDDIY</sequence>
<keyword evidence="2" id="KW-1185">Reference proteome</keyword>
<evidence type="ECO:0000313" key="1">
    <source>
        <dbReference type="EMBL" id="KAJ8622339.1"/>
    </source>
</evidence>
<proteinExistence type="predicted"/>
<accession>A0ACC2KMD9</accession>
<name>A0ACC2KMD9_PERAE</name>
<dbReference type="Proteomes" id="UP001234297">
    <property type="component" value="Chromosome 10"/>
</dbReference>
<comment type="caution">
    <text evidence="1">The sequence shown here is derived from an EMBL/GenBank/DDBJ whole genome shotgun (WGS) entry which is preliminary data.</text>
</comment>